<organism evidence="1 2">
    <name type="scientific">Lophium mytilinum</name>
    <dbReference type="NCBI Taxonomy" id="390894"/>
    <lineage>
        <taxon>Eukaryota</taxon>
        <taxon>Fungi</taxon>
        <taxon>Dikarya</taxon>
        <taxon>Ascomycota</taxon>
        <taxon>Pezizomycotina</taxon>
        <taxon>Dothideomycetes</taxon>
        <taxon>Pleosporomycetidae</taxon>
        <taxon>Mytilinidiales</taxon>
        <taxon>Mytilinidiaceae</taxon>
        <taxon>Lophium</taxon>
    </lineage>
</organism>
<evidence type="ECO:0000313" key="1">
    <source>
        <dbReference type="EMBL" id="KAF2501684.1"/>
    </source>
</evidence>
<protein>
    <submittedName>
        <fullName evidence="1">Uncharacterized protein</fullName>
    </submittedName>
</protein>
<gene>
    <name evidence="1" type="ORF">BU16DRAFT_577777</name>
</gene>
<reference evidence="1" key="1">
    <citation type="journal article" date="2020" name="Stud. Mycol.">
        <title>101 Dothideomycetes genomes: a test case for predicting lifestyles and emergence of pathogens.</title>
        <authorList>
            <person name="Haridas S."/>
            <person name="Albert R."/>
            <person name="Binder M."/>
            <person name="Bloem J."/>
            <person name="Labutti K."/>
            <person name="Salamov A."/>
            <person name="Andreopoulos B."/>
            <person name="Baker S."/>
            <person name="Barry K."/>
            <person name="Bills G."/>
            <person name="Bluhm B."/>
            <person name="Cannon C."/>
            <person name="Castanera R."/>
            <person name="Culley D."/>
            <person name="Daum C."/>
            <person name="Ezra D."/>
            <person name="Gonzalez J."/>
            <person name="Henrissat B."/>
            <person name="Kuo A."/>
            <person name="Liang C."/>
            <person name="Lipzen A."/>
            <person name="Lutzoni F."/>
            <person name="Magnuson J."/>
            <person name="Mondo S."/>
            <person name="Nolan M."/>
            <person name="Ohm R."/>
            <person name="Pangilinan J."/>
            <person name="Park H.-J."/>
            <person name="Ramirez L."/>
            <person name="Alfaro M."/>
            <person name="Sun H."/>
            <person name="Tritt A."/>
            <person name="Yoshinaga Y."/>
            <person name="Zwiers L.-H."/>
            <person name="Turgeon B."/>
            <person name="Goodwin S."/>
            <person name="Spatafora J."/>
            <person name="Crous P."/>
            <person name="Grigoriev I."/>
        </authorList>
    </citation>
    <scope>NUCLEOTIDE SEQUENCE</scope>
    <source>
        <strain evidence="1">CBS 269.34</strain>
    </source>
</reference>
<evidence type="ECO:0000313" key="2">
    <source>
        <dbReference type="Proteomes" id="UP000799750"/>
    </source>
</evidence>
<sequence length="216" mass="24443">MITRLECENYVGGALDLIEPKRGMRQIEYEVWSARYQAPRKSQNASPLLIPMFTHLQQIQIEGGEVIEEWARQADTKFRRETYVPPTMHKCYAEGQREILGIQREAISRVFSPSFCYAAIYRTVEPPGAYVGGPKTQLIIPIMITNASAYVAPVPDWFQKCQVQLGHAIICQQHRPVWISHGVTYATWAEIISGASAASPSHFLRRSTTTPLHSIQ</sequence>
<proteinExistence type="predicted"/>
<dbReference type="EMBL" id="MU004182">
    <property type="protein sequence ID" value="KAF2501684.1"/>
    <property type="molecule type" value="Genomic_DNA"/>
</dbReference>
<accession>A0A6A6RB55</accession>
<dbReference type="AlphaFoldDB" id="A0A6A6RB55"/>
<name>A0A6A6RB55_9PEZI</name>
<keyword evidence="2" id="KW-1185">Reference proteome</keyword>
<dbReference type="Proteomes" id="UP000799750">
    <property type="component" value="Unassembled WGS sequence"/>
</dbReference>